<dbReference type="Proteomes" id="UP000178880">
    <property type="component" value="Unassembled WGS sequence"/>
</dbReference>
<comment type="caution">
    <text evidence="1">The sequence shown here is derived from an EMBL/GenBank/DDBJ whole genome shotgun (WGS) entry which is preliminary data.</text>
</comment>
<organism evidence="1 2">
    <name type="scientific">Candidatus Liptonbacteria bacterium RIFCSPLOWO2_01_FULL_52_25</name>
    <dbReference type="NCBI Taxonomy" id="1798650"/>
    <lineage>
        <taxon>Bacteria</taxon>
        <taxon>Candidatus Liptoniibacteriota</taxon>
    </lineage>
</organism>
<dbReference type="AlphaFoldDB" id="A0A1G2CGS3"/>
<accession>A0A1G2CGS3</accession>
<reference evidence="1 2" key="1">
    <citation type="journal article" date="2016" name="Nat. Commun.">
        <title>Thousands of microbial genomes shed light on interconnected biogeochemical processes in an aquifer system.</title>
        <authorList>
            <person name="Anantharaman K."/>
            <person name="Brown C.T."/>
            <person name="Hug L.A."/>
            <person name="Sharon I."/>
            <person name="Castelle C.J."/>
            <person name="Probst A.J."/>
            <person name="Thomas B.C."/>
            <person name="Singh A."/>
            <person name="Wilkins M.J."/>
            <person name="Karaoz U."/>
            <person name="Brodie E.L."/>
            <person name="Williams K.H."/>
            <person name="Hubbard S.S."/>
            <person name="Banfield J.F."/>
        </authorList>
    </citation>
    <scope>NUCLEOTIDE SEQUENCE [LARGE SCALE GENOMIC DNA]</scope>
</reference>
<dbReference type="EMBL" id="MHLA01000001">
    <property type="protein sequence ID" value="OGZ00427.1"/>
    <property type="molecule type" value="Genomic_DNA"/>
</dbReference>
<evidence type="ECO:0000313" key="2">
    <source>
        <dbReference type="Proteomes" id="UP000178880"/>
    </source>
</evidence>
<evidence type="ECO:0000313" key="1">
    <source>
        <dbReference type="EMBL" id="OGZ00427.1"/>
    </source>
</evidence>
<sequence>MLIHSPCYDVTHRAKKNPHAVLLGGSIADYGQFVNRKREKKPAMVRIAGTPEKTSVNAVVRDGIIARIQCEAHILVLFLVPQRTYETIGCSRIYHAVH</sequence>
<name>A0A1G2CGS3_9BACT</name>
<gene>
    <name evidence="1" type="ORF">A2945_03745</name>
</gene>
<dbReference type="STRING" id="1798650.A2945_03745"/>
<proteinExistence type="predicted"/>
<protein>
    <submittedName>
        <fullName evidence="1">Uncharacterized protein</fullName>
    </submittedName>
</protein>